<name>A0A8C3AJX6_CYCLU</name>
<evidence type="ECO:0000256" key="7">
    <source>
        <dbReference type="ARBA" id="ARBA00022989"/>
    </source>
</evidence>
<dbReference type="Pfam" id="PF13895">
    <property type="entry name" value="Ig_2"/>
    <property type="match status" value="1"/>
</dbReference>
<evidence type="ECO:0000256" key="6">
    <source>
        <dbReference type="ARBA" id="ARBA00022889"/>
    </source>
</evidence>
<dbReference type="Pfam" id="PF03921">
    <property type="entry name" value="ICAM_N"/>
    <property type="match status" value="1"/>
</dbReference>
<proteinExistence type="inferred from homology"/>
<evidence type="ECO:0000256" key="4">
    <source>
        <dbReference type="ARBA" id="ARBA00022729"/>
    </source>
</evidence>
<keyword evidence="5" id="KW-0677">Repeat</keyword>
<evidence type="ECO:0000256" key="10">
    <source>
        <dbReference type="ARBA" id="ARBA00023180"/>
    </source>
</evidence>
<keyword evidence="8" id="KW-0472">Membrane</keyword>
<dbReference type="InterPro" id="IPR003987">
    <property type="entry name" value="ICAM_VCAM_N"/>
</dbReference>
<dbReference type="PROSITE" id="PS50835">
    <property type="entry name" value="IG_LIKE"/>
    <property type="match status" value="1"/>
</dbReference>
<dbReference type="InterPro" id="IPR013768">
    <property type="entry name" value="ICAM_N"/>
</dbReference>
<dbReference type="GeneTree" id="ENSGT00940000159005"/>
<dbReference type="Gene3D" id="2.60.40.10">
    <property type="entry name" value="Immunoglobulins"/>
    <property type="match status" value="3"/>
</dbReference>
<dbReference type="Proteomes" id="UP000694565">
    <property type="component" value="Unplaced"/>
</dbReference>
<dbReference type="InterPro" id="IPR047012">
    <property type="entry name" value="ICAM_VCAM"/>
</dbReference>
<keyword evidence="11" id="KW-0393">Immunoglobulin domain</keyword>
<dbReference type="PRINTS" id="PR01472">
    <property type="entry name" value="ICAMVCAM1"/>
</dbReference>
<organism evidence="13 14">
    <name type="scientific">Cyclopterus lumpus</name>
    <name type="common">Lumpsucker</name>
    <dbReference type="NCBI Taxonomy" id="8103"/>
    <lineage>
        <taxon>Eukaryota</taxon>
        <taxon>Metazoa</taxon>
        <taxon>Chordata</taxon>
        <taxon>Craniata</taxon>
        <taxon>Vertebrata</taxon>
        <taxon>Euteleostomi</taxon>
        <taxon>Actinopterygii</taxon>
        <taxon>Neopterygii</taxon>
        <taxon>Teleostei</taxon>
        <taxon>Neoteleostei</taxon>
        <taxon>Acanthomorphata</taxon>
        <taxon>Eupercaria</taxon>
        <taxon>Perciformes</taxon>
        <taxon>Cottioidei</taxon>
        <taxon>Cottales</taxon>
        <taxon>Cyclopteridae</taxon>
        <taxon>Cyclopterus</taxon>
    </lineage>
</organism>
<accession>A0A8C3AJX6</accession>
<evidence type="ECO:0000256" key="1">
    <source>
        <dbReference type="ARBA" id="ARBA00004479"/>
    </source>
</evidence>
<evidence type="ECO:0000313" key="14">
    <source>
        <dbReference type="Proteomes" id="UP000694565"/>
    </source>
</evidence>
<dbReference type="InterPro" id="IPR036179">
    <property type="entry name" value="Ig-like_dom_sf"/>
</dbReference>
<keyword evidence="7" id="KW-1133">Transmembrane helix</keyword>
<dbReference type="InterPro" id="IPR007110">
    <property type="entry name" value="Ig-like_dom"/>
</dbReference>
<dbReference type="GO" id="GO:0016020">
    <property type="term" value="C:membrane"/>
    <property type="evidence" value="ECO:0007669"/>
    <property type="project" value="UniProtKB-SubCell"/>
</dbReference>
<evidence type="ECO:0000313" key="13">
    <source>
        <dbReference type="Ensembl" id="ENSCLMP00005042300.1"/>
    </source>
</evidence>
<dbReference type="SUPFAM" id="SSF48726">
    <property type="entry name" value="Immunoglobulin"/>
    <property type="match status" value="3"/>
</dbReference>
<feature type="domain" description="Ig-like" evidence="12">
    <location>
        <begin position="95"/>
        <end position="251"/>
    </location>
</feature>
<dbReference type="AlphaFoldDB" id="A0A8C3AJX6"/>
<keyword evidence="3" id="KW-0812">Transmembrane</keyword>
<comment type="similarity">
    <text evidence="2">Belongs to the immunoglobulin superfamily. ICAM family.</text>
</comment>
<keyword evidence="10" id="KW-0325">Glycoprotein</keyword>
<sequence>PMFLSFLRVLSMNPPSVVVRFGDSFSVNCSSTSDLIESMGLESRYGSSMSSSGNSFVVLKVESVTDWEFEPICFLNHLRDGQCLQTLPVTVYKTPDTVSISPPSLEGLVEGERYSIQCDIVNVAPVSSLSVHWHRGDAIFYTERFDGSSLSPVNKTSVFNLTAQRGDDETRIWCEAWWRTLELSAGIKLSLDCTAAGKPTPVYSWRSPHHIQRTNQNENQSVLALSIQLPGTYECTASNSQGSNTKYFTVTEATSKILL</sequence>
<dbReference type="InterPro" id="IPR013783">
    <property type="entry name" value="Ig-like_fold"/>
</dbReference>
<comment type="subcellular location">
    <subcellularLocation>
        <location evidence="1">Membrane</location>
        <topology evidence="1">Single-pass type I membrane protein</topology>
    </subcellularLocation>
</comment>
<evidence type="ECO:0000256" key="11">
    <source>
        <dbReference type="ARBA" id="ARBA00023319"/>
    </source>
</evidence>
<dbReference type="Ensembl" id="ENSCLMT00005043824.1">
    <property type="protein sequence ID" value="ENSCLMP00005042300.1"/>
    <property type="gene ID" value="ENSCLMG00005019713.1"/>
</dbReference>
<dbReference type="GO" id="GO:0005178">
    <property type="term" value="F:integrin binding"/>
    <property type="evidence" value="ECO:0007669"/>
    <property type="project" value="InterPro"/>
</dbReference>
<evidence type="ECO:0000256" key="2">
    <source>
        <dbReference type="ARBA" id="ARBA00005925"/>
    </source>
</evidence>
<evidence type="ECO:0000256" key="8">
    <source>
        <dbReference type="ARBA" id="ARBA00023136"/>
    </source>
</evidence>
<evidence type="ECO:0000256" key="9">
    <source>
        <dbReference type="ARBA" id="ARBA00023157"/>
    </source>
</evidence>
<keyword evidence="9" id="KW-1015">Disulfide bond</keyword>
<evidence type="ECO:0000256" key="5">
    <source>
        <dbReference type="ARBA" id="ARBA00022737"/>
    </source>
</evidence>
<keyword evidence="14" id="KW-1185">Reference proteome</keyword>
<dbReference type="GO" id="GO:0098609">
    <property type="term" value="P:cell-cell adhesion"/>
    <property type="evidence" value="ECO:0007669"/>
    <property type="project" value="InterPro"/>
</dbReference>
<reference evidence="13" key="2">
    <citation type="submission" date="2025-09" db="UniProtKB">
        <authorList>
            <consortium name="Ensembl"/>
        </authorList>
    </citation>
    <scope>IDENTIFICATION</scope>
</reference>
<protein>
    <recommendedName>
        <fullName evidence="12">Ig-like domain-containing protein</fullName>
    </recommendedName>
</protein>
<evidence type="ECO:0000256" key="3">
    <source>
        <dbReference type="ARBA" id="ARBA00022692"/>
    </source>
</evidence>
<keyword evidence="4" id="KW-0732">Signal</keyword>
<keyword evidence="6" id="KW-0130">Cell adhesion</keyword>
<dbReference type="PANTHER" id="PTHR13771">
    <property type="entry name" value="INTERCELLULAR ADHESION MOLECULE"/>
    <property type="match status" value="1"/>
</dbReference>
<reference evidence="13" key="1">
    <citation type="submission" date="2025-08" db="UniProtKB">
        <authorList>
            <consortium name="Ensembl"/>
        </authorList>
    </citation>
    <scope>IDENTIFICATION</scope>
</reference>
<dbReference type="PANTHER" id="PTHR13771:SF9">
    <property type="entry name" value="INTERCELLULAR ADHESION MOLECULE 5"/>
    <property type="match status" value="1"/>
</dbReference>
<evidence type="ECO:0000259" key="12">
    <source>
        <dbReference type="PROSITE" id="PS50835"/>
    </source>
</evidence>